<dbReference type="CTD" id="20229753"/>
<accession>V4C7U4</accession>
<dbReference type="KEGG" id="lgi:LOTGIDRAFT_103481"/>
<dbReference type="InterPro" id="IPR039574">
    <property type="entry name" value="OGFr"/>
</dbReference>
<evidence type="ECO:0000259" key="2">
    <source>
        <dbReference type="Pfam" id="PF04664"/>
    </source>
</evidence>
<dbReference type="OMA" id="WWANCLR"/>
<evidence type="ECO:0000256" key="1">
    <source>
        <dbReference type="ARBA" id="ARBA00010365"/>
    </source>
</evidence>
<feature type="domain" description="Opioid growth factor receptor (OGFr) conserved" evidence="2">
    <location>
        <begin position="3"/>
        <end position="191"/>
    </location>
</feature>
<proteinExistence type="inferred from homology"/>
<protein>
    <recommendedName>
        <fullName evidence="2">Opioid growth factor receptor (OGFr) conserved domain-containing protein</fullName>
    </recommendedName>
</protein>
<dbReference type="OrthoDB" id="9030204at2759"/>
<comment type="similarity">
    <text evidence="1">Belongs to the opioid growth factor receptor family.</text>
</comment>
<dbReference type="Proteomes" id="UP000030746">
    <property type="component" value="Unassembled WGS sequence"/>
</dbReference>
<dbReference type="GeneID" id="20229753"/>
<feature type="non-terminal residue" evidence="3">
    <location>
        <position position="1"/>
    </location>
</feature>
<evidence type="ECO:0000313" key="3">
    <source>
        <dbReference type="EMBL" id="ESO97789.1"/>
    </source>
</evidence>
<dbReference type="GO" id="GO:0016020">
    <property type="term" value="C:membrane"/>
    <property type="evidence" value="ECO:0007669"/>
    <property type="project" value="InterPro"/>
</dbReference>
<dbReference type="AlphaFoldDB" id="V4C7U4"/>
<organism evidence="3 4">
    <name type="scientific">Lottia gigantea</name>
    <name type="common">Giant owl limpet</name>
    <dbReference type="NCBI Taxonomy" id="225164"/>
    <lineage>
        <taxon>Eukaryota</taxon>
        <taxon>Metazoa</taxon>
        <taxon>Spiralia</taxon>
        <taxon>Lophotrochozoa</taxon>
        <taxon>Mollusca</taxon>
        <taxon>Gastropoda</taxon>
        <taxon>Patellogastropoda</taxon>
        <taxon>Lottioidea</taxon>
        <taxon>Lottiidae</taxon>
        <taxon>Lottia</taxon>
    </lineage>
</organism>
<dbReference type="RefSeq" id="XP_009051636.1">
    <property type="nucleotide sequence ID" value="XM_009053388.1"/>
</dbReference>
<dbReference type="PANTHER" id="PTHR14015">
    <property type="entry name" value="OPIOID GROWTH FACTOR RECEPTOR OGFR ZETA-TYPE OPIOID RECEPTOR"/>
    <property type="match status" value="1"/>
</dbReference>
<evidence type="ECO:0000313" key="4">
    <source>
        <dbReference type="Proteomes" id="UP000030746"/>
    </source>
</evidence>
<name>V4C7U4_LOTGI</name>
<dbReference type="Pfam" id="PF04664">
    <property type="entry name" value="OGFr_N"/>
    <property type="match status" value="1"/>
</dbReference>
<keyword evidence="4" id="KW-1185">Reference proteome</keyword>
<dbReference type="PANTHER" id="PTHR14015:SF2">
    <property type="entry name" value="OPIOID GROWTH FACTOR RECEPTOR (OGFR) CONSERVED DOMAIN-CONTAINING PROTEIN"/>
    <property type="match status" value="1"/>
</dbReference>
<gene>
    <name evidence="3" type="ORF">LOTGIDRAFT_103481</name>
</gene>
<reference evidence="3 4" key="1">
    <citation type="journal article" date="2013" name="Nature">
        <title>Insights into bilaterian evolution from three spiralian genomes.</title>
        <authorList>
            <person name="Simakov O."/>
            <person name="Marletaz F."/>
            <person name="Cho S.J."/>
            <person name="Edsinger-Gonzales E."/>
            <person name="Havlak P."/>
            <person name="Hellsten U."/>
            <person name="Kuo D.H."/>
            <person name="Larsson T."/>
            <person name="Lv J."/>
            <person name="Arendt D."/>
            <person name="Savage R."/>
            <person name="Osoegawa K."/>
            <person name="de Jong P."/>
            <person name="Grimwood J."/>
            <person name="Chapman J.A."/>
            <person name="Shapiro H."/>
            <person name="Aerts A."/>
            <person name="Otillar R.P."/>
            <person name="Terry A.Y."/>
            <person name="Boore J.L."/>
            <person name="Grigoriev I.V."/>
            <person name="Lindberg D.R."/>
            <person name="Seaver E.C."/>
            <person name="Weisblat D.A."/>
            <person name="Putnam N.H."/>
            <person name="Rokhsar D.S."/>
        </authorList>
    </citation>
    <scope>NUCLEOTIDE SEQUENCE [LARGE SCALE GENOMIC DNA]</scope>
</reference>
<dbReference type="HOGENOM" id="CLU_032134_2_1_1"/>
<dbReference type="InterPro" id="IPR006757">
    <property type="entry name" value="OGF_rcpt"/>
</dbReference>
<dbReference type="EMBL" id="KB201304">
    <property type="protein sequence ID" value="ESO97789.1"/>
    <property type="molecule type" value="Genomic_DNA"/>
</dbReference>
<sequence>PKATANKGFYFNEMPSHPDGMFNKIENIHKNWKGDYKLLERHHGYIQWLFPIRESGMNWHAQELQLHEAKAINSNKKAHSRILESYKLMLDFYGIELADPNTGELKRSKNWESQFQHLNRSMHNYLRITRILKSLGEFEYEHLKEPFVKFMMTEALKEKTLPNVASSCMNYWVGTIRDDEQRKKLREYATELGYDEGKF</sequence>
<dbReference type="GO" id="GO:0140625">
    <property type="term" value="F:opioid growth factor receptor activity"/>
    <property type="evidence" value="ECO:0007669"/>
    <property type="project" value="InterPro"/>
</dbReference>
<dbReference type="STRING" id="225164.V4C7U4"/>